<organism evidence="1">
    <name type="scientific">marine metagenome</name>
    <dbReference type="NCBI Taxonomy" id="408172"/>
    <lineage>
        <taxon>unclassified sequences</taxon>
        <taxon>metagenomes</taxon>
        <taxon>ecological metagenomes</taxon>
    </lineage>
</organism>
<feature type="non-terminal residue" evidence="1">
    <location>
        <position position="82"/>
    </location>
</feature>
<dbReference type="EMBL" id="UINC01113398">
    <property type="protein sequence ID" value="SVC82983.1"/>
    <property type="molecule type" value="Genomic_DNA"/>
</dbReference>
<gene>
    <name evidence="1" type="ORF">METZ01_LOCUS335837</name>
</gene>
<protein>
    <submittedName>
        <fullName evidence="1">Uncharacterized protein</fullName>
    </submittedName>
</protein>
<dbReference type="AlphaFoldDB" id="A0A382QBR4"/>
<accession>A0A382QBR4</accession>
<evidence type="ECO:0000313" key="1">
    <source>
        <dbReference type="EMBL" id="SVC82983.1"/>
    </source>
</evidence>
<reference evidence="1" key="1">
    <citation type="submission" date="2018-05" db="EMBL/GenBank/DDBJ databases">
        <authorList>
            <person name="Lanie J.A."/>
            <person name="Ng W.-L."/>
            <person name="Kazmierczak K.M."/>
            <person name="Andrzejewski T.M."/>
            <person name="Davidsen T.M."/>
            <person name="Wayne K.J."/>
            <person name="Tettelin H."/>
            <person name="Glass J.I."/>
            <person name="Rusch D."/>
            <person name="Podicherti R."/>
            <person name="Tsui H.-C.T."/>
            <person name="Winkler M.E."/>
        </authorList>
    </citation>
    <scope>NUCLEOTIDE SEQUENCE</scope>
</reference>
<name>A0A382QBR4_9ZZZZ</name>
<proteinExistence type="predicted"/>
<sequence>MARHRGTYKPDHPEPYEISRSKIEGFIKCPACFYMDRVLGIKFPPIFGFNINEATDVLLKRDFENYREQQLPHPFLVQAGMG</sequence>